<gene>
    <name evidence="6" type="ordered locus">CHAB381_0444</name>
</gene>
<evidence type="ECO:0000256" key="1">
    <source>
        <dbReference type="ARBA" id="ARBA00004196"/>
    </source>
</evidence>
<evidence type="ECO:0000313" key="7">
    <source>
        <dbReference type="Proteomes" id="UP000002407"/>
    </source>
</evidence>
<evidence type="ECO:0000256" key="3">
    <source>
        <dbReference type="ARBA" id="ARBA00023157"/>
    </source>
</evidence>
<dbReference type="Gene3D" id="3.40.30.10">
    <property type="entry name" value="Glutaredoxin"/>
    <property type="match status" value="1"/>
</dbReference>
<feature type="domain" description="Thioredoxin" evidence="5">
    <location>
        <begin position="1"/>
        <end position="160"/>
    </location>
</feature>
<dbReference type="GO" id="GO:0017004">
    <property type="term" value="P:cytochrome complex assembly"/>
    <property type="evidence" value="ECO:0007669"/>
    <property type="project" value="UniProtKB-KW"/>
</dbReference>
<dbReference type="Pfam" id="PF08534">
    <property type="entry name" value="Redoxin"/>
    <property type="match status" value="1"/>
</dbReference>
<organism evidence="6 7">
    <name type="scientific">Campylobacter hominis (strain ATCC BAA-381 / DSM 21671 / CCUG 45161 / LMG 19568 / NCTC 13146 / CH001A)</name>
    <dbReference type="NCBI Taxonomy" id="360107"/>
    <lineage>
        <taxon>Bacteria</taxon>
        <taxon>Pseudomonadati</taxon>
        <taxon>Campylobacterota</taxon>
        <taxon>Epsilonproteobacteria</taxon>
        <taxon>Campylobacterales</taxon>
        <taxon>Campylobacteraceae</taxon>
        <taxon>Campylobacter</taxon>
    </lineage>
</organism>
<proteinExistence type="predicted"/>
<dbReference type="InterPro" id="IPR017937">
    <property type="entry name" value="Thioredoxin_CS"/>
</dbReference>
<evidence type="ECO:0000256" key="2">
    <source>
        <dbReference type="ARBA" id="ARBA00022748"/>
    </source>
</evidence>
<dbReference type="GO" id="GO:0030313">
    <property type="term" value="C:cell envelope"/>
    <property type="evidence" value="ECO:0007669"/>
    <property type="project" value="UniProtKB-SubCell"/>
</dbReference>
<dbReference type="GO" id="GO:0016491">
    <property type="term" value="F:oxidoreductase activity"/>
    <property type="evidence" value="ECO:0007669"/>
    <property type="project" value="InterPro"/>
</dbReference>
<dbReference type="PANTHER" id="PTHR42852">
    <property type="entry name" value="THIOL:DISULFIDE INTERCHANGE PROTEIN DSBE"/>
    <property type="match status" value="1"/>
</dbReference>
<dbReference type="InterPro" id="IPR013766">
    <property type="entry name" value="Thioredoxin_domain"/>
</dbReference>
<evidence type="ECO:0000256" key="4">
    <source>
        <dbReference type="ARBA" id="ARBA00023284"/>
    </source>
</evidence>
<evidence type="ECO:0000259" key="5">
    <source>
        <dbReference type="PROSITE" id="PS51352"/>
    </source>
</evidence>
<dbReference type="OrthoDB" id="5356727at2"/>
<sequence>MKKLIILSIFLTIFSGCQNENHHMSINDPVGIDTVYESGKLKIKGQNSPFVVFFFSATCGACSEQVPSLIELGKKFKNVKFIGIMGNSQGFDKDMKILKEKGVDFLTISSPKSVDYFSNAVGGIYGVPATFLFDKDGKIVKKYIGLTSKNIIEKDIKSLL</sequence>
<dbReference type="PROSITE" id="PS51352">
    <property type="entry name" value="THIOREDOXIN_2"/>
    <property type="match status" value="1"/>
</dbReference>
<dbReference type="PROSITE" id="PS00194">
    <property type="entry name" value="THIOREDOXIN_1"/>
    <property type="match status" value="1"/>
</dbReference>
<keyword evidence="3" id="KW-1015">Disulfide bond</keyword>
<keyword evidence="7" id="KW-1185">Reference proteome</keyword>
<dbReference type="STRING" id="360107.CHAB381_0444"/>
<evidence type="ECO:0000313" key="6">
    <source>
        <dbReference type="EMBL" id="ABS52406.1"/>
    </source>
</evidence>
<keyword evidence="4" id="KW-0676">Redox-active center</keyword>
<dbReference type="CDD" id="cd02966">
    <property type="entry name" value="TlpA_like_family"/>
    <property type="match status" value="1"/>
</dbReference>
<dbReference type="Proteomes" id="UP000002407">
    <property type="component" value="Chromosome"/>
</dbReference>
<dbReference type="PROSITE" id="PS51257">
    <property type="entry name" value="PROKAR_LIPOPROTEIN"/>
    <property type="match status" value="1"/>
</dbReference>
<dbReference type="KEGG" id="cha:CHAB381_0444"/>
<dbReference type="InterPro" id="IPR013740">
    <property type="entry name" value="Redoxin"/>
</dbReference>
<dbReference type="HOGENOM" id="CLU_042529_17_0_7"/>
<keyword evidence="2" id="KW-0201">Cytochrome c-type biogenesis</keyword>
<dbReference type="InterPro" id="IPR036249">
    <property type="entry name" value="Thioredoxin-like_sf"/>
</dbReference>
<dbReference type="EMBL" id="CP000776">
    <property type="protein sequence ID" value="ABS52406.1"/>
    <property type="molecule type" value="Genomic_DNA"/>
</dbReference>
<comment type="subcellular location">
    <subcellularLocation>
        <location evidence="1">Cell envelope</location>
    </subcellularLocation>
</comment>
<name>A7I0J9_CAMHC</name>
<dbReference type="PANTHER" id="PTHR42852:SF6">
    <property type="entry name" value="THIOL:DISULFIDE INTERCHANGE PROTEIN DSBE"/>
    <property type="match status" value="1"/>
</dbReference>
<accession>A7I0J9</accession>
<reference evidence="7" key="1">
    <citation type="submission" date="2007-07" db="EMBL/GenBank/DDBJ databases">
        <title>Complete genome sequence of Campylobacter hominis ATCC BAA-381, a commensal isolated from the human gastrointestinal tract.</title>
        <authorList>
            <person name="Fouts D.E."/>
            <person name="Mongodin E.F."/>
            <person name="Puiu D."/>
            <person name="Sebastian Y."/>
            <person name="Miller W.G."/>
            <person name="Mandrell R.E."/>
            <person name="Nelson K.E."/>
        </authorList>
    </citation>
    <scope>NUCLEOTIDE SEQUENCE [LARGE SCALE GENOMIC DNA]</scope>
    <source>
        <strain evidence="7">ATCC BAA-381 / LMG 19568 / NCTC 13146 / CH001A</strain>
    </source>
</reference>
<dbReference type="AlphaFoldDB" id="A7I0J9"/>
<dbReference type="eggNOG" id="COG0526">
    <property type="taxonomic scope" value="Bacteria"/>
</dbReference>
<dbReference type="InterPro" id="IPR050553">
    <property type="entry name" value="Thioredoxin_ResA/DsbE_sf"/>
</dbReference>
<protein>
    <submittedName>
        <fullName evidence="6">Redoxin superfamily</fullName>
    </submittedName>
</protein>
<dbReference type="SUPFAM" id="SSF52833">
    <property type="entry name" value="Thioredoxin-like"/>
    <property type="match status" value="1"/>
</dbReference>
<dbReference type="RefSeq" id="WP_012108325.1">
    <property type="nucleotide sequence ID" value="NC_009714.1"/>
</dbReference>